<evidence type="ECO:0000313" key="3">
    <source>
        <dbReference type="EMBL" id="OGG73419.1"/>
    </source>
</evidence>
<feature type="domain" description="GIY-YIG" evidence="2">
    <location>
        <begin position="1"/>
        <end position="74"/>
    </location>
</feature>
<dbReference type="InterPro" id="IPR000305">
    <property type="entry name" value="GIY-YIG_endonuc"/>
</dbReference>
<dbReference type="Gene3D" id="3.40.1440.10">
    <property type="entry name" value="GIY-YIG endonuclease"/>
    <property type="match status" value="1"/>
</dbReference>
<evidence type="ECO:0000256" key="1">
    <source>
        <dbReference type="ARBA" id="ARBA00007435"/>
    </source>
</evidence>
<proteinExistence type="inferred from homology"/>
<dbReference type="InterPro" id="IPR050190">
    <property type="entry name" value="UPF0213_domain"/>
</dbReference>
<name>A0A1F6EIH3_9BACT</name>
<dbReference type="EMBL" id="MFMA01000054">
    <property type="protein sequence ID" value="OGG73419.1"/>
    <property type="molecule type" value="Genomic_DNA"/>
</dbReference>
<dbReference type="PROSITE" id="PS50164">
    <property type="entry name" value="GIY_YIG"/>
    <property type="match status" value="1"/>
</dbReference>
<protein>
    <recommendedName>
        <fullName evidence="2">GIY-YIG domain-containing protein</fullName>
    </recommendedName>
</protein>
<gene>
    <name evidence="3" type="ORF">A3A40_02005</name>
</gene>
<evidence type="ECO:0000313" key="4">
    <source>
        <dbReference type="Proteomes" id="UP000178427"/>
    </source>
</evidence>
<dbReference type="InterPro" id="IPR035901">
    <property type="entry name" value="GIY-YIG_endonuc_sf"/>
</dbReference>
<dbReference type="SUPFAM" id="SSF82771">
    <property type="entry name" value="GIY-YIG endonuclease"/>
    <property type="match status" value="1"/>
</dbReference>
<comment type="similarity">
    <text evidence="1">Belongs to the UPF0213 family.</text>
</comment>
<dbReference type="Proteomes" id="UP000178427">
    <property type="component" value="Unassembled WGS sequence"/>
</dbReference>
<organism evidence="3 4">
    <name type="scientific">Candidatus Kaiserbacteria bacterium RIFCSPLOWO2_01_FULL_54_20</name>
    <dbReference type="NCBI Taxonomy" id="1798513"/>
    <lineage>
        <taxon>Bacteria</taxon>
        <taxon>Candidatus Kaiseribacteriota</taxon>
    </lineage>
</organism>
<reference evidence="3 4" key="1">
    <citation type="journal article" date="2016" name="Nat. Commun.">
        <title>Thousands of microbial genomes shed light on interconnected biogeochemical processes in an aquifer system.</title>
        <authorList>
            <person name="Anantharaman K."/>
            <person name="Brown C.T."/>
            <person name="Hug L.A."/>
            <person name="Sharon I."/>
            <person name="Castelle C.J."/>
            <person name="Probst A.J."/>
            <person name="Thomas B.C."/>
            <person name="Singh A."/>
            <person name="Wilkins M.J."/>
            <person name="Karaoz U."/>
            <person name="Brodie E.L."/>
            <person name="Williams K.H."/>
            <person name="Hubbard S.S."/>
            <person name="Banfield J.F."/>
        </authorList>
    </citation>
    <scope>NUCLEOTIDE SEQUENCE [LARGE SCALE GENOMIC DNA]</scope>
</reference>
<accession>A0A1F6EIH3</accession>
<dbReference type="Pfam" id="PF01541">
    <property type="entry name" value="GIY-YIG"/>
    <property type="match status" value="1"/>
</dbReference>
<comment type="caution">
    <text evidence="3">The sequence shown here is derived from an EMBL/GenBank/DDBJ whole genome shotgun (WGS) entry which is preliminary data.</text>
</comment>
<dbReference type="AlphaFoldDB" id="A0A1F6EIH3"/>
<evidence type="ECO:0000259" key="2">
    <source>
        <dbReference type="PROSITE" id="PS50164"/>
    </source>
</evidence>
<dbReference type="PANTHER" id="PTHR34477">
    <property type="entry name" value="UPF0213 PROTEIN YHBQ"/>
    <property type="match status" value="1"/>
</dbReference>
<sequence>MAWVYILQTKSGKYYVGSTENISARLRHHFGGHTPSTKSMGAEKLLLKQEYRNLKEARYIESKIKSFKRRDYIEKILKDGYIRLTPL</sequence>
<dbReference type="PANTHER" id="PTHR34477:SF1">
    <property type="entry name" value="UPF0213 PROTEIN YHBQ"/>
    <property type="match status" value="1"/>
</dbReference>